<dbReference type="EMBL" id="CM051406">
    <property type="protein sequence ID" value="KAJ4703314.1"/>
    <property type="molecule type" value="Genomic_DNA"/>
</dbReference>
<organism evidence="1 2">
    <name type="scientific">Melia azedarach</name>
    <name type="common">Chinaberry tree</name>
    <dbReference type="NCBI Taxonomy" id="155640"/>
    <lineage>
        <taxon>Eukaryota</taxon>
        <taxon>Viridiplantae</taxon>
        <taxon>Streptophyta</taxon>
        <taxon>Embryophyta</taxon>
        <taxon>Tracheophyta</taxon>
        <taxon>Spermatophyta</taxon>
        <taxon>Magnoliopsida</taxon>
        <taxon>eudicotyledons</taxon>
        <taxon>Gunneridae</taxon>
        <taxon>Pentapetalae</taxon>
        <taxon>rosids</taxon>
        <taxon>malvids</taxon>
        <taxon>Sapindales</taxon>
        <taxon>Meliaceae</taxon>
        <taxon>Melia</taxon>
    </lineage>
</organism>
<reference evidence="1 2" key="1">
    <citation type="journal article" date="2023" name="Science">
        <title>Complex scaffold remodeling in plant triterpene biosynthesis.</title>
        <authorList>
            <person name="De La Pena R."/>
            <person name="Hodgson H."/>
            <person name="Liu J.C."/>
            <person name="Stephenson M.J."/>
            <person name="Martin A.C."/>
            <person name="Owen C."/>
            <person name="Harkess A."/>
            <person name="Leebens-Mack J."/>
            <person name="Jimenez L.E."/>
            <person name="Osbourn A."/>
            <person name="Sattely E.S."/>
        </authorList>
    </citation>
    <scope>NUCLEOTIDE SEQUENCE [LARGE SCALE GENOMIC DNA]</scope>
    <source>
        <strain evidence="2">cv. JPN11</strain>
        <tissue evidence="1">Leaf</tissue>
    </source>
</reference>
<name>A0ACC1WWB6_MELAZ</name>
<accession>A0ACC1WWB6</accession>
<gene>
    <name evidence="1" type="ORF">OWV82_023239</name>
</gene>
<proteinExistence type="predicted"/>
<keyword evidence="1" id="KW-0418">Kinase</keyword>
<keyword evidence="1" id="KW-0808">Transferase</keyword>
<evidence type="ECO:0000313" key="1">
    <source>
        <dbReference type="EMBL" id="KAJ4703314.1"/>
    </source>
</evidence>
<sequence>MKEMHSEYIGISLREWHTMSKTVHEHLNFMACKKALSISALLVTVNLFNQLNAIDTVSQSQFLSDSQNESLVSSDGNFRLGFFSPGKSQFRYVGIWFNKVPKQTVVWVANRETPIKNSAGTFKIGGDGNLAGFDGNKNGQLWSTNVSIRRIPQLWQSFDYPTDTLLPGMKFGLNRKIGLNHIITSWRSSVGPAPGEFSVRLDPSGSPQFFLYKSTGPSWRGGPWNGRNLNGIPDVATKLRSHNVDYSNQVDIINYTFVNNDNEAYIKFSSRNGTIFSRIVLEPTGTVQRLIWHENKTWEKFWMAPEDLCDEYARCDVNAICNEDTVVHCSCLPGFEPLYPQNWKRKCVEQRKVDGCGKGAGEGFVRLEDVKLPDASISKVYDDISLKECERECLKSCNCTGYAIADVTENGRGCITWYGELKDMRQYKDGQDFYPRVDAVEQAAHALKNSKEFPANRSMIAVIIVPVVLEVLVIAACFYYFCRSSRERKGQKKKQRRSNMLRLESAISSESGDRELKMFDLSTMIAATDNFSSDMKLGRGGFGPVYKGRLPNGQEIAIKRLSENSRQGFEEFKNEVLLIAKLQHKNLVRLLGCCLDEDEKMLIYEFMPNKSLDYFIFDESRKLLLDWKKRHDIILVIARGILYLHQDSRFTIIHRDLKASNILLDGEMKPKISDFGTARIFCGDQTQENTNKVVGTFGYMSPEYVLGGIFSMKSDVFSFGVLILEVISGKKNASFFPDDPSSNLIKYTWELWRDDKALEIVDSSIADSCPADEVLRCIEVGLLCVQDDGNDRPTMSTAVFMLSNETPLPSPKQPEFVIRRAWDKPDSYIMRTRSSINEVTVTTFTARRICWVAP</sequence>
<dbReference type="Proteomes" id="UP001164539">
    <property type="component" value="Chromosome 13"/>
</dbReference>
<evidence type="ECO:0000313" key="2">
    <source>
        <dbReference type="Proteomes" id="UP001164539"/>
    </source>
</evidence>
<keyword evidence="2" id="KW-1185">Reference proteome</keyword>
<keyword evidence="1" id="KW-0675">Receptor</keyword>
<protein>
    <submittedName>
        <fullName evidence="1">Receptor protein kinase</fullName>
    </submittedName>
</protein>
<comment type="caution">
    <text evidence="1">The sequence shown here is derived from an EMBL/GenBank/DDBJ whole genome shotgun (WGS) entry which is preliminary data.</text>
</comment>